<evidence type="ECO:0000256" key="11">
    <source>
        <dbReference type="ARBA" id="ARBA00022884"/>
    </source>
</evidence>
<keyword evidence="11 15" id="KW-0694">RNA-binding</keyword>
<evidence type="ECO:0000259" key="18">
    <source>
        <dbReference type="PROSITE" id="PS51192"/>
    </source>
</evidence>
<keyword evidence="10" id="KW-0460">Magnesium</keyword>
<organism evidence="21 22">
    <name type="scientific">Fusarium redolens</name>
    <dbReference type="NCBI Taxonomy" id="48865"/>
    <lineage>
        <taxon>Eukaryota</taxon>
        <taxon>Fungi</taxon>
        <taxon>Dikarya</taxon>
        <taxon>Ascomycota</taxon>
        <taxon>Pezizomycotina</taxon>
        <taxon>Sordariomycetes</taxon>
        <taxon>Hypocreomycetidae</taxon>
        <taxon>Hypocreales</taxon>
        <taxon>Nectriaceae</taxon>
        <taxon>Fusarium</taxon>
        <taxon>Fusarium redolens species complex</taxon>
    </lineage>
</organism>
<dbReference type="PROSITE" id="PS51194">
    <property type="entry name" value="HELICASE_CTER"/>
    <property type="match status" value="1"/>
</dbReference>
<dbReference type="InterPro" id="IPR011545">
    <property type="entry name" value="DEAD/DEAH_box_helicase_dom"/>
</dbReference>
<dbReference type="GO" id="GO:0005524">
    <property type="term" value="F:ATP binding"/>
    <property type="evidence" value="ECO:0007669"/>
    <property type="project" value="UniProtKB-KW"/>
</dbReference>
<evidence type="ECO:0000256" key="10">
    <source>
        <dbReference type="ARBA" id="ARBA00022842"/>
    </source>
</evidence>
<dbReference type="GO" id="GO:0051607">
    <property type="term" value="P:defense response to virus"/>
    <property type="evidence" value="ECO:0007669"/>
    <property type="project" value="UniProtKB-KW"/>
</dbReference>
<comment type="cofactor">
    <cofactor evidence="1">
        <name>Mn(2+)</name>
        <dbReference type="ChEBI" id="CHEBI:29035"/>
    </cofactor>
</comment>
<comment type="function">
    <text evidence="14">Dicer-like endonuclease involved in cleaving double-stranded RNA in the RNA interference (RNAi) pathway. Produces 21 to 25 bp dsRNAs (siRNAs) which target the selective destruction of homologous RNAs leading to sequence-specific suppression of gene expression, called post-transcriptional gene silencing (PTGS). Part of a broad host defense response against viral infection and transposons.</text>
</comment>
<evidence type="ECO:0000256" key="1">
    <source>
        <dbReference type="ARBA" id="ARBA00001936"/>
    </source>
</evidence>
<dbReference type="GO" id="GO:0005634">
    <property type="term" value="C:nucleus"/>
    <property type="evidence" value="ECO:0007669"/>
    <property type="project" value="TreeGrafter"/>
</dbReference>
<evidence type="ECO:0000256" key="14">
    <source>
        <dbReference type="ARBA" id="ARBA00025403"/>
    </source>
</evidence>
<dbReference type="Pfam" id="PF00270">
    <property type="entry name" value="DEAD"/>
    <property type="match status" value="1"/>
</dbReference>
<evidence type="ECO:0000259" key="17">
    <source>
        <dbReference type="PROSITE" id="PS50142"/>
    </source>
</evidence>
<dbReference type="GO" id="GO:0004386">
    <property type="term" value="F:helicase activity"/>
    <property type="evidence" value="ECO:0007669"/>
    <property type="project" value="UniProtKB-KW"/>
</dbReference>
<dbReference type="GO" id="GO:0003723">
    <property type="term" value="F:RNA binding"/>
    <property type="evidence" value="ECO:0007669"/>
    <property type="project" value="UniProtKB-UniRule"/>
</dbReference>
<keyword evidence="4" id="KW-0479">Metal-binding</keyword>
<keyword evidence="9" id="KW-0067">ATP-binding</keyword>
<dbReference type="CDD" id="cd18034">
    <property type="entry name" value="DEXHc_dicer"/>
    <property type="match status" value="1"/>
</dbReference>
<evidence type="ECO:0008006" key="23">
    <source>
        <dbReference type="Google" id="ProtNLM"/>
    </source>
</evidence>
<evidence type="ECO:0000256" key="6">
    <source>
        <dbReference type="ARBA" id="ARBA00022741"/>
    </source>
</evidence>
<dbReference type="InterPro" id="IPR027417">
    <property type="entry name" value="P-loop_NTPase"/>
</dbReference>
<dbReference type="SMART" id="SM00487">
    <property type="entry name" value="DEXDc"/>
    <property type="match status" value="1"/>
</dbReference>
<protein>
    <recommendedName>
        <fullName evidence="23">Dicer-like protein 2</fullName>
    </recommendedName>
</protein>
<gene>
    <name evidence="21" type="ORF">BKA55DRAFT_507172</name>
</gene>
<dbReference type="PROSITE" id="PS50142">
    <property type="entry name" value="RNASE_3_2"/>
    <property type="match status" value="2"/>
</dbReference>
<evidence type="ECO:0000256" key="15">
    <source>
        <dbReference type="PROSITE-ProRule" id="PRU00657"/>
    </source>
</evidence>
<evidence type="ECO:0000256" key="4">
    <source>
        <dbReference type="ARBA" id="ARBA00022723"/>
    </source>
</evidence>
<dbReference type="PROSITE" id="PS51192">
    <property type="entry name" value="HELICASE_ATP_BIND_1"/>
    <property type="match status" value="1"/>
</dbReference>
<evidence type="ECO:0000256" key="8">
    <source>
        <dbReference type="ARBA" id="ARBA00022806"/>
    </source>
</evidence>
<evidence type="ECO:0000313" key="21">
    <source>
        <dbReference type="EMBL" id="KAH7259666.1"/>
    </source>
</evidence>
<keyword evidence="6" id="KW-0547">Nucleotide-binding</keyword>
<dbReference type="Gene3D" id="1.10.1520.10">
    <property type="entry name" value="Ribonuclease III domain"/>
    <property type="match status" value="2"/>
</dbReference>
<evidence type="ECO:0000259" key="19">
    <source>
        <dbReference type="PROSITE" id="PS51194"/>
    </source>
</evidence>
<feature type="domain" description="RNase III" evidence="17">
    <location>
        <begin position="934"/>
        <end position="1077"/>
    </location>
</feature>
<feature type="domain" description="Dicer dsRNA-binding fold" evidence="20">
    <location>
        <begin position="579"/>
        <end position="677"/>
    </location>
</feature>
<dbReference type="SMART" id="SM00535">
    <property type="entry name" value="RIBOc"/>
    <property type="match status" value="2"/>
</dbReference>
<dbReference type="SUPFAM" id="SSF54768">
    <property type="entry name" value="dsRNA-binding domain-like"/>
    <property type="match status" value="1"/>
</dbReference>
<dbReference type="Gene3D" id="3.40.50.300">
    <property type="entry name" value="P-loop containing nucleotide triphosphate hydrolases"/>
    <property type="match status" value="2"/>
</dbReference>
<proteinExistence type="inferred from homology"/>
<dbReference type="EMBL" id="JAGMUX010000005">
    <property type="protein sequence ID" value="KAH7259666.1"/>
    <property type="molecule type" value="Genomic_DNA"/>
</dbReference>
<dbReference type="InterPro" id="IPR036389">
    <property type="entry name" value="RNase_III_sf"/>
</dbReference>
<evidence type="ECO:0000256" key="12">
    <source>
        <dbReference type="ARBA" id="ARBA00023118"/>
    </source>
</evidence>
<dbReference type="Pfam" id="PF03368">
    <property type="entry name" value="Dicer_dimer"/>
    <property type="match status" value="1"/>
</dbReference>
<keyword evidence="3" id="KW-0930">Antiviral protein</keyword>
<comment type="similarity">
    <text evidence="15">Belongs to the helicase family. Dicer subfamily.</text>
</comment>
<dbReference type="PROSITE" id="PS51327">
    <property type="entry name" value="DICER_DSRBF"/>
    <property type="match status" value="1"/>
</dbReference>
<keyword evidence="7" id="KW-0378">Hydrolase</keyword>
<dbReference type="PROSITE" id="PS00517">
    <property type="entry name" value="RNASE_3_1"/>
    <property type="match status" value="2"/>
</dbReference>
<dbReference type="Gene3D" id="3.30.160.380">
    <property type="entry name" value="Dicer dimerisation domain"/>
    <property type="match status" value="1"/>
</dbReference>
<dbReference type="PANTHER" id="PTHR14950:SF37">
    <property type="entry name" value="ENDORIBONUCLEASE DICER"/>
    <property type="match status" value="1"/>
</dbReference>
<dbReference type="InterPro" id="IPR005034">
    <property type="entry name" value="Dicer_dimerisation"/>
</dbReference>
<comment type="caution">
    <text evidence="21">The sequence shown here is derived from an EMBL/GenBank/DDBJ whole genome shotgun (WGS) entry which is preliminary data.</text>
</comment>
<evidence type="ECO:0000256" key="16">
    <source>
        <dbReference type="SAM" id="Coils"/>
    </source>
</evidence>
<dbReference type="RefSeq" id="XP_046052374.1">
    <property type="nucleotide sequence ID" value="XM_046187327.1"/>
</dbReference>
<keyword evidence="5" id="KW-0677">Repeat</keyword>
<dbReference type="Proteomes" id="UP000720189">
    <property type="component" value="Unassembled WGS sequence"/>
</dbReference>
<dbReference type="InterPro" id="IPR038248">
    <property type="entry name" value="Dicer_dimer_sf"/>
</dbReference>
<dbReference type="GO" id="GO:0050688">
    <property type="term" value="P:regulation of defense response to virus"/>
    <property type="evidence" value="ECO:0007669"/>
    <property type="project" value="UniProtKB-KW"/>
</dbReference>
<comment type="cofactor">
    <cofactor evidence="2">
        <name>Mg(2+)</name>
        <dbReference type="ChEBI" id="CHEBI:18420"/>
    </cofactor>
</comment>
<name>A0A9P9HLQ3_FUSRE</name>
<evidence type="ECO:0000256" key="2">
    <source>
        <dbReference type="ARBA" id="ARBA00001946"/>
    </source>
</evidence>
<dbReference type="GO" id="GO:0004525">
    <property type="term" value="F:ribonuclease III activity"/>
    <property type="evidence" value="ECO:0007669"/>
    <property type="project" value="InterPro"/>
</dbReference>
<dbReference type="SMART" id="SM00490">
    <property type="entry name" value="HELICc"/>
    <property type="match status" value="1"/>
</dbReference>
<dbReference type="OrthoDB" id="416741at2759"/>
<dbReference type="Pfam" id="PF00271">
    <property type="entry name" value="Helicase_C"/>
    <property type="match status" value="1"/>
</dbReference>
<evidence type="ECO:0000259" key="20">
    <source>
        <dbReference type="PROSITE" id="PS51327"/>
    </source>
</evidence>
<evidence type="ECO:0000313" key="22">
    <source>
        <dbReference type="Proteomes" id="UP000720189"/>
    </source>
</evidence>
<evidence type="ECO:0000256" key="5">
    <source>
        <dbReference type="ARBA" id="ARBA00022737"/>
    </source>
</evidence>
<accession>A0A9P9HLQ3</accession>
<keyword evidence="12" id="KW-0051">Antiviral defense</keyword>
<dbReference type="CDD" id="cd00593">
    <property type="entry name" value="RIBOc"/>
    <property type="match status" value="2"/>
</dbReference>
<dbReference type="Pfam" id="PF00035">
    <property type="entry name" value="dsrm"/>
    <property type="match status" value="1"/>
</dbReference>
<reference evidence="21" key="1">
    <citation type="journal article" date="2021" name="Nat. Commun.">
        <title>Genetic determinants of endophytism in the Arabidopsis root mycobiome.</title>
        <authorList>
            <person name="Mesny F."/>
            <person name="Miyauchi S."/>
            <person name="Thiergart T."/>
            <person name="Pickel B."/>
            <person name="Atanasova L."/>
            <person name="Karlsson M."/>
            <person name="Huettel B."/>
            <person name="Barry K.W."/>
            <person name="Haridas S."/>
            <person name="Chen C."/>
            <person name="Bauer D."/>
            <person name="Andreopoulos W."/>
            <person name="Pangilinan J."/>
            <person name="LaButti K."/>
            <person name="Riley R."/>
            <person name="Lipzen A."/>
            <person name="Clum A."/>
            <person name="Drula E."/>
            <person name="Henrissat B."/>
            <person name="Kohler A."/>
            <person name="Grigoriev I.V."/>
            <person name="Martin F.M."/>
            <person name="Hacquard S."/>
        </authorList>
    </citation>
    <scope>NUCLEOTIDE SEQUENCE</scope>
    <source>
        <strain evidence="21">MPI-CAGE-AT-0023</strain>
    </source>
</reference>
<keyword evidence="16" id="KW-0175">Coiled coil</keyword>
<feature type="domain" description="Helicase C-terminal" evidence="19">
    <location>
        <begin position="391"/>
        <end position="559"/>
    </location>
</feature>
<dbReference type="GO" id="GO:0046872">
    <property type="term" value="F:metal ion binding"/>
    <property type="evidence" value="ECO:0007669"/>
    <property type="project" value="UniProtKB-KW"/>
</dbReference>
<evidence type="ECO:0000256" key="9">
    <source>
        <dbReference type="ARBA" id="ARBA00022840"/>
    </source>
</evidence>
<dbReference type="SUPFAM" id="SSF69065">
    <property type="entry name" value="RNase III domain-like"/>
    <property type="match status" value="2"/>
</dbReference>
<dbReference type="InterPro" id="IPR001650">
    <property type="entry name" value="Helicase_C-like"/>
</dbReference>
<dbReference type="InterPro" id="IPR014001">
    <property type="entry name" value="Helicase_ATP-bd"/>
</dbReference>
<feature type="domain" description="Helicase ATP-binding" evidence="18">
    <location>
        <begin position="46"/>
        <end position="223"/>
    </location>
</feature>
<feature type="domain" description="RNase III" evidence="17">
    <location>
        <begin position="1119"/>
        <end position="1298"/>
    </location>
</feature>
<evidence type="ECO:0000256" key="3">
    <source>
        <dbReference type="ARBA" id="ARBA00022721"/>
    </source>
</evidence>
<evidence type="ECO:0000256" key="13">
    <source>
        <dbReference type="ARBA" id="ARBA00023211"/>
    </source>
</evidence>
<dbReference type="InterPro" id="IPR000999">
    <property type="entry name" value="RNase_III_dom"/>
</dbReference>
<keyword evidence="22" id="KW-1185">Reference proteome</keyword>
<dbReference type="Pfam" id="PF00636">
    <property type="entry name" value="Ribonuclease_3"/>
    <property type="match status" value="2"/>
</dbReference>
<dbReference type="FunFam" id="1.10.1520.10:FF:000032">
    <property type="entry name" value="Dicer-like protein 2"/>
    <property type="match status" value="1"/>
</dbReference>
<evidence type="ECO:0000256" key="7">
    <source>
        <dbReference type="ARBA" id="ARBA00022801"/>
    </source>
</evidence>
<dbReference type="InterPro" id="IPR014720">
    <property type="entry name" value="dsRBD_dom"/>
</dbReference>
<dbReference type="SUPFAM" id="SSF52540">
    <property type="entry name" value="P-loop containing nucleoside triphosphate hydrolases"/>
    <property type="match status" value="1"/>
</dbReference>
<feature type="coiled-coil region" evidence="16">
    <location>
        <begin position="534"/>
        <end position="561"/>
    </location>
</feature>
<dbReference type="GO" id="GO:0030422">
    <property type="term" value="P:siRNA processing"/>
    <property type="evidence" value="ECO:0007669"/>
    <property type="project" value="TreeGrafter"/>
</dbReference>
<keyword evidence="8" id="KW-0347">Helicase</keyword>
<feature type="coiled-coil region" evidence="16">
    <location>
        <begin position="1237"/>
        <end position="1264"/>
    </location>
</feature>
<sequence length="1408" mass="159917">MIDVTETVTIIPTDRTIIGTKNAASKSKDASPVPEIISPRAYQREMLEQSLKRNVIVAMDTGSGKTQVAVLRIQAELERSSPEKLVWFLGNTVSLCEQQFNVIKRQMPSVPMRLLTGQLNIDAWSPEVWPRILRGTRVIVSTFSILRDALDHAFVRMDMLALIVFDEVHNCVKNSSGRKIMMNFYHEHKNTSMPVPAILGLTASPIISSDLREIEKLENTMDAICVTPTTHREQLLKHVNKPHLVRSLYDVTKIPPRTQLMQQLQSEYSNMDIAKDPEVLKLKALVSNDEKKREKLMNVIMKHDTFSQQQVKGMWNKSREILAELGSWAVDRYISQMIKAFLGRIDAPSTFTDAWSNEDRTYLAGHLRRINIGAVDNSPPTAQTVSHKTSRLIHELLAAGSGVVGIIFVKERATAYTLCELLNNHPLIQDRYRVGAIVGASSYGLQKQKVYEYSSGTGPQVLDDFRSGAINLLVATSVLEEGIDVPACNLVVSFDEIATLKSFIQRRGRARMQESKMIALLSSITDTRAWEDLERGMKDRYEDDQRELARLDEQARAEEIDSTYYIIKNTGARLDLDNARQHLDRFCRVVFRTDYVGQLPDYVFHKEETEYGGPILRATVTLPGSLPLKLRKFQSACGWKSERNAMKDAAFQAYVALYEAGLVTDNLAPLNAKSENVEEKVDLKPDPLFDPWVQIAQRWNSGCDKQFYHFEFTDDEFSDTFIFNVALPALIDLPRNITLYPGNGSKWSIVCDSFDDIPDAVSLEEPDQTSALLAMNFQHRWPVEDREHVIKMSIVNRSIGYDHHVTLDDIGAYPFCEQEEEAKRHRILVRDQNKTPFHYVRTIPSKPDINDVQRPFYQYVAAPANEEYLVLERWGLRADLLHDLKDGQAKSSTKPYECVLPISYARVDRVKRRAVKCGMFIPHIIHELEVQLIASELSSTLLKPVGIENLQLVLEAISSRSACEPVDYERLEFLGDSILKFCTVIQAYSEHPSWPEGLLNHFKDRLVSNERLQRVCLEKGLSQFILSKSFTALKWRPLYLDDYLKGKTAHRPAPMRGSKTLADVVEALIGASYQDGGMTKALKCISVFLGDRCNWHQEGVARDILFAAAPSDVELPSTLEPIEDLISYTFKKKSLLIEAVTHGSYAADMQQRSYEQLEFLGDAVLDYIIVTTMFQHDPPIPNSRLHMIKTALVNGEFLSFVNLVQRVGRQDLEVSPDGDLVTKMTALPLWKFLRFSSSEMSKVMEETEQKFESMRQELVTAVETGTHYPWALLARLRPKKFYSDMFESLLGAVWVDSGSIEECTDVLRTFGVMSYLERILKEDVHVQHPKEELSKFAVSQNMEYRPTLFEGPEPRWSCGVTIGERLVGEVEDSLNKVEAMTRAAENAVRLLTEERNAVDQQQDAMETS</sequence>
<dbReference type="PANTHER" id="PTHR14950">
    <property type="entry name" value="DICER-RELATED"/>
    <property type="match status" value="1"/>
</dbReference>
<keyword evidence="13" id="KW-0464">Manganese</keyword>
<dbReference type="GeneID" id="70217281"/>
<dbReference type="GO" id="GO:0005737">
    <property type="term" value="C:cytoplasm"/>
    <property type="evidence" value="ECO:0007669"/>
    <property type="project" value="TreeGrafter"/>
</dbReference>